<dbReference type="Pfam" id="PF24686">
    <property type="entry name" value="FLQE3_permease"/>
    <property type="match status" value="1"/>
</dbReference>
<protein>
    <submittedName>
        <fullName evidence="2">ABC-2 protein</fullName>
    </submittedName>
</protein>
<name>U2FGT6_9MOLU</name>
<dbReference type="Proteomes" id="UP000005707">
    <property type="component" value="Unassembled WGS sequence"/>
</dbReference>
<dbReference type="AlphaFoldDB" id="U2FGT6"/>
<feature type="transmembrane region" description="Helical" evidence="1">
    <location>
        <begin position="20"/>
        <end position="39"/>
    </location>
</feature>
<evidence type="ECO:0000256" key="1">
    <source>
        <dbReference type="SAM" id="Phobius"/>
    </source>
</evidence>
<feature type="transmembrane region" description="Helical" evidence="1">
    <location>
        <begin position="207"/>
        <end position="228"/>
    </location>
</feature>
<comment type="caution">
    <text evidence="2">The sequence shown here is derived from an EMBL/GenBank/DDBJ whole genome shotgun (WGS) entry which is preliminary data.</text>
</comment>
<feature type="transmembrane region" description="Helical" evidence="1">
    <location>
        <begin position="45"/>
        <end position="69"/>
    </location>
</feature>
<dbReference type="OrthoDB" id="2966568at2"/>
<feature type="transmembrane region" description="Helical" evidence="1">
    <location>
        <begin position="90"/>
        <end position="109"/>
    </location>
</feature>
<feature type="transmembrane region" description="Helical" evidence="1">
    <location>
        <begin position="153"/>
        <end position="175"/>
    </location>
</feature>
<dbReference type="STRING" id="1033810.HLPCO_001979"/>
<proteinExistence type="predicted"/>
<evidence type="ECO:0000313" key="2">
    <source>
        <dbReference type="EMBL" id="ERJ12065.1"/>
    </source>
</evidence>
<keyword evidence="3" id="KW-1185">Reference proteome</keyword>
<sequence>MNNLRSLYVFELIRMKKYNILGASLLTSFIFIAVLHFSGVEDISLIFPLLIFLDVTVMSMLLIGVTMFFEKQEGTLKTMLVSPIGKSEYIISKVLSNVTINLLTLYTLYGYSVLFKELEVNILLLTLYVILIASFHSLIGIYITYYKKTFTDLLVAIMTYSLALTIPVVLVYVGILNIGLIEKMMYLIPTQASMLLMISVTPQSFEVWELIISLSYLIIGGGLLYYIVFRKFDDFAVRESGV</sequence>
<feature type="transmembrane region" description="Helical" evidence="1">
    <location>
        <begin position="121"/>
        <end position="146"/>
    </location>
</feature>
<keyword evidence="1" id="KW-0812">Transmembrane</keyword>
<evidence type="ECO:0000313" key="3">
    <source>
        <dbReference type="Proteomes" id="UP000005707"/>
    </source>
</evidence>
<dbReference type="eggNOG" id="COG0842">
    <property type="taxonomic scope" value="Bacteria"/>
</dbReference>
<gene>
    <name evidence="2" type="ORF">HLPCO_001979</name>
</gene>
<accession>U2FGT6</accession>
<reference evidence="2 3" key="1">
    <citation type="journal article" date="2011" name="J. Bacteriol.">
        <title>Genome sequence of Haloplasma contractile, an unusual contractile bacterium from a deep-sea anoxic brine lake.</title>
        <authorList>
            <person name="Antunes A."/>
            <person name="Alam I."/>
            <person name="El Dorry H."/>
            <person name="Siam R."/>
            <person name="Robertson A."/>
            <person name="Bajic V.B."/>
            <person name="Stingl U."/>
        </authorList>
    </citation>
    <scope>NUCLEOTIDE SEQUENCE [LARGE SCALE GENOMIC DNA]</scope>
    <source>
        <strain evidence="2 3">SSD-17B</strain>
    </source>
</reference>
<keyword evidence="1" id="KW-1133">Transmembrane helix</keyword>
<dbReference type="RefSeq" id="WP_008827329.1">
    <property type="nucleotide sequence ID" value="NZ_AFNU02000006.1"/>
</dbReference>
<reference evidence="2 3" key="2">
    <citation type="journal article" date="2013" name="PLoS ONE">
        <title>INDIGO - INtegrated Data Warehouse of MIcrobial GenOmes with Examples from the Red Sea Extremophiles.</title>
        <authorList>
            <person name="Alam I."/>
            <person name="Antunes A."/>
            <person name="Kamau A.A."/>
            <person name="Ba Alawi W."/>
            <person name="Kalkatawi M."/>
            <person name="Stingl U."/>
            <person name="Bajic V.B."/>
        </authorList>
    </citation>
    <scope>NUCLEOTIDE SEQUENCE [LARGE SCALE GENOMIC DNA]</scope>
    <source>
        <strain evidence="2 3">SSD-17B</strain>
    </source>
</reference>
<dbReference type="EMBL" id="AFNU02000006">
    <property type="protein sequence ID" value="ERJ12065.1"/>
    <property type="molecule type" value="Genomic_DNA"/>
</dbReference>
<dbReference type="InParanoid" id="U2FGT6"/>
<keyword evidence="1" id="KW-0472">Membrane</keyword>
<dbReference type="InterPro" id="IPR056926">
    <property type="entry name" value="FLQE3_permease"/>
</dbReference>
<organism evidence="2 3">
    <name type="scientific">Haloplasma contractile SSD-17B</name>
    <dbReference type="NCBI Taxonomy" id="1033810"/>
    <lineage>
        <taxon>Bacteria</taxon>
        <taxon>Bacillati</taxon>
        <taxon>Mycoplasmatota</taxon>
        <taxon>Mollicutes</taxon>
        <taxon>Haloplasmatales</taxon>
        <taxon>Haloplasmataceae</taxon>
        <taxon>Haloplasma</taxon>
    </lineage>
</organism>